<dbReference type="InParanoid" id="A0A0C3GP16"/>
<reference evidence="2 3" key="1">
    <citation type="submission" date="2014-04" db="EMBL/GenBank/DDBJ databases">
        <authorList>
            <consortium name="DOE Joint Genome Institute"/>
            <person name="Kuo A."/>
            <person name="Martino E."/>
            <person name="Perotto S."/>
            <person name="Kohler A."/>
            <person name="Nagy L.G."/>
            <person name="Floudas D."/>
            <person name="Copeland A."/>
            <person name="Barry K.W."/>
            <person name="Cichocki N."/>
            <person name="Veneault-Fourrey C."/>
            <person name="LaButti K."/>
            <person name="Lindquist E.A."/>
            <person name="Lipzen A."/>
            <person name="Lundell T."/>
            <person name="Morin E."/>
            <person name="Murat C."/>
            <person name="Sun H."/>
            <person name="Tunlid A."/>
            <person name="Henrissat B."/>
            <person name="Grigoriev I.V."/>
            <person name="Hibbett D.S."/>
            <person name="Martin F."/>
            <person name="Nordberg H.P."/>
            <person name="Cantor M.N."/>
            <person name="Hua S.X."/>
        </authorList>
    </citation>
    <scope>NUCLEOTIDE SEQUENCE [LARGE SCALE GENOMIC DNA]</scope>
    <source>
        <strain evidence="2 3">Zn</strain>
    </source>
</reference>
<protein>
    <submittedName>
        <fullName evidence="2">Uncharacterized protein</fullName>
    </submittedName>
</protein>
<keyword evidence="3" id="KW-1185">Reference proteome</keyword>
<organism evidence="2 3">
    <name type="scientific">Oidiodendron maius (strain Zn)</name>
    <dbReference type="NCBI Taxonomy" id="913774"/>
    <lineage>
        <taxon>Eukaryota</taxon>
        <taxon>Fungi</taxon>
        <taxon>Dikarya</taxon>
        <taxon>Ascomycota</taxon>
        <taxon>Pezizomycotina</taxon>
        <taxon>Leotiomycetes</taxon>
        <taxon>Leotiomycetes incertae sedis</taxon>
        <taxon>Myxotrichaceae</taxon>
        <taxon>Oidiodendron</taxon>
    </lineage>
</organism>
<evidence type="ECO:0000313" key="2">
    <source>
        <dbReference type="EMBL" id="KIM93129.1"/>
    </source>
</evidence>
<dbReference type="EMBL" id="KN832899">
    <property type="protein sequence ID" value="KIM93129.1"/>
    <property type="molecule type" value="Genomic_DNA"/>
</dbReference>
<evidence type="ECO:0000256" key="1">
    <source>
        <dbReference type="SAM" id="Phobius"/>
    </source>
</evidence>
<dbReference type="AlphaFoldDB" id="A0A0C3GP16"/>
<gene>
    <name evidence="2" type="ORF">OIDMADRAFT_138373</name>
</gene>
<dbReference type="STRING" id="913774.A0A0C3GP16"/>
<feature type="transmembrane region" description="Helical" evidence="1">
    <location>
        <begin position="63"/>
        <end position="85"/>
    </location>
</feature>
<feature type="transmembrane region" description="Helical" evidence="1">
    <location>
        <begin position="97"/>
        <end position="119"/>
    </location>
</feature>
<proteinExistence type="predicted"/>
<dbReference type="Proteomes" id="UP000054321">
    <property type="component" value="Unassembled WGS sequence"/>
</dbReference>
<reference evidence="3" key="2">
    <citation type="submission" date="2015-01" db="EMBL/GenBank/DDBJ databases">
        <title>Evolutionary Origins and Diversification of the Mycorrhizal Mutualists.</title>
        <authorList>
            <consortium name="DOE Joint Genome Institute"/>
            <consortium name="Mycorrhizal Genomics Consortium"/>
            <person name="Kohler A."/>
            <person name="Kuo A."/>
            <person name="Nagy L.G."/>
            <person name="Floudas D."/>
            <person name="Copeland A."/>
            <person name="Barry K.W."/>
            <person name="Cichocki N."/>
            <person name="Veneault-Fourrey C."/>
            <person name="LaButti K."/>
            <person name="Lindquist E.A."/>
            <person name="Lipzen A."/>
            <person name="Lundell T."/>
            <person name="Morin E."/>
            <person name="Murat C."/>
            <person name="Riley R."/>
            <person name="Ohm R."/>
            <person name="Sun H."/>
            <person name="Tunlid A."/>
            <person name="Henrissat B."/>
            <person name="Grigoriev I.V."/>
            <person name="Hibbett D.S."/>
            <person name="Martin F."/>
        </authorList>
    </citation>
    <scope>NUCLEOTIDE SEQUENCE [LARGE SCALE GENOMIC DNA]</scope>
    <source>
        <strain evidence="3">Zn</strain>
    </source>
</reference>
<evidence type="ECO:0000313" key="3">
    <source>
        <dbReference type="Proteomes" id="UP000054321"/>
    </source>
</evidence>
<keyword evidence="1" id="KW-1133">Transmembrane helix</keyword>
<sequence>MKIEVPRIYWSILYTNMLASLFTWLLLAGFMVLPVTFSSLRTSRALNGLGITGKIVISAVQNIPFLAIAASCFVCGVAGLLWIWWENRRNYIWLTDRVFLPTLLNSFIGLITTLVNVYTTQGGHWSVTAIITAAITASITLFTVVPYMLYTMWVEQAWKAHCEMNRAYVG</sequence>
<feature type="transmembrane region" description="Helical" evidence="1">
    <location>
        <begin position="125"/>
        <end position="150"/>
    </location>
</feature>
<keyword evidence="1" id="KW-0812">Transmembrane</keyword>
<keyword evidence="1" id="KW-0472">Membrane</keyword>
<dbReference type="OrthoDB" id="3429868at2759"/>
<accession>A0A0C3GP16</accession>
<feature type="transmembrane region" description="Helical" evidence="1">
    <location>
        <begin position="12"/>
        <end position="33"/>
    </location>
</feature>
<dbReference type="HOGENOM" id="CLU_037457_1_1_1"/>
<name>A0A0C3GP16_OIDMZ</name>